<keyword evidence="3" id="KW-1185">Reference proteome</keyword>
<dbReference type="AlphaFoldDB" id="A0A1X7NEG7"/>
<feature type="transmembrane region" description="Helical" evidence="1">
    <location>
        <begin position="6"/>
        <end position="25"/>
    </location>
</feature>
<gene>
    <name evidence="2" type="ORF">SAMN02982922_1681</name>
</gene>
<evidence type="ECO:0000256" key="1">
    <source>
        <dbReference type="SAM" id="Phobius"/>
    </source>
</evidence>
<evidence type="ECO:0000313" key="3">
    <source>
        <dbReference type="Proteomes" id="UP000193083"/>
    </source>
</evidence>
<evidence type="ECO:0000313" key="2">
    <source>
        <dbReference type="EMBL" id="SMH36057.1"/>
    </source>
</evidence>
<reference evidence="3" key="1">
    <citation type="submission" date="2017-04" db="EMBL/GenBank/DDBJ databases">
        <authorList>
            <person name="Varghese N."/>
            <person name="Submissions S."/>
        </authorList>
    </citation>
    <scope>NUCLEOTIDE SEQUENCE [LARGE SCALE GENOMIC DNA]</scope>
    <source>
        <strain evidence="3">B5P</strain>
    </source>
</reference>
<feature type="transmembrane region" description="Helical" evidence="1">
    <location>
        <begin position="124"/>
        <end position="143"/>
    </location>
</feature>
<accession>A0A1X7NEG7</accession>
<sequence>MWAILLGLVGLAFDLIGFVIVWTHVQALNSRVVEAPRLAMEELKTSFDRLMAQVGQRAPRPPIGTPIDAESAYLLQERHRERRLDYVNLTAQTVAAVLKQAINELASSEKQAKTDARKSLCREWSGAIFVLFGTLLQAAALFVNV</sequence>
<keyword evidence="1" id="KW-1133">Transmembrane helix</keyword>
<name>A0A1X7NEG7_9HYPH</name>
<keyword evidence="1" id="KW-0812">Transmembrane</keyword>
<keyword evidence="1" id="KW-0472">Membrane</keyword>
<dbReference type="EMBL" id="FXBL01000004">
    <property type="protein sequence ID" value="SMH36057.1"/>
    <property type="molecule type" value="Genomic_DNA"/>
</dbReference>
<protein>
    <submittedName>
        <fullName evidence="2">Uncharacterized protein</fullName>
    </submittedName>
</protein>
<organism evidence="2 3">
    <name type="scientific">Mesorhizobium australicum</name>
    <dbReference type="NCBI Taxonomy" id="536018"/>
    <lineage>
        <taxon>Bacteria</taxon>
        <taxon>Pseudomonadati</taxon>
        <taxon>Pseudomonadota</taxon>
        <taxon>Alphaproteobacteria</taxon>
        <taxon>Hyphomicrobiales</taxon>
        <taxon>Phyllobacteriaceae</taxon>
        <taxon>Mesorhizobium</taxon>
    </lineage>
</organism>
<proteinExistence type="predicted"/>
<dbReference type="Proteomes" id="UP000193083">
    <property type="component" value="Unassembled WGS sequence"/>
</dbReference>
<dbReference type="RefSeq" id="WP_085463754.1">
    <property type="nucleotide sequence ID" value="NZ_FXBL01000004.1"/>
</dbReference>